<feature type="region of interest" description="Disordered" evidence="1">
    <location>
        <begin position="228"/>
        <end position="266"/>
    </location>
</feature>
<proteinExistence type="predicted"/>
<sequence length="375" mass="42321">MLLGVQLYRSLLRAARNLPNSRVSQHYRDRIRTLFRHDPEPESSLQAVRRVKRAQKLLRHLQAANDGYLHAITRTIEHAYGVRGKEKHVALQPYTSLGLVEGKAKHSFPPPLAALVTSSIAHTARAPTPSQLLNPPTLPARADPSSEDARLLGQLIPQRIRAIKRRYWNSQTGKLRAPIALRLHTDTGEVVDPEQASELLEKYTSLYIPPRAIALGRARLAELVEKADAPASTGPLPPRRLQTPDQRATRRNRDEQAPVPRFTPPRSDVLRVLKPSAANSKWHLPKSVTARLLRRRMQESLAQAPIMEVKLASSQKEEGDGYTPKYNVVRHEAAKGEKGRYRLQTAEERWWQEQANVVTAASDVSKKKEKKRKDV</sequence>
<feature type="region of interest" description="Disordered" evidence="1">
    <location>
        <begin position="126"/>
        <end position="146"/>
    </location>
</feature>
<evidence type="ECO:0000259" key="2">
    <source>
        <dbReference type="Pfam" id="PF20263"/>
    </source>
</evidence>
<dbReference type="Pfam" id="PF20263">
    <property type="entry name" value="LYRM2-like"/>
    <property type="match status" value="1"/>
</dbReference>
<feature type="compositionally biased region" description="Basic and acidic residues" evidence="1">
    <location>
        <begin position="247"/>
        <end position="256"/>
    </location>
</feature>
<dbReference type="InterPro" id="IPR046896">
    <property type="entry name" value="Cup1-like_N"/>
</dbReference>
<organism evidence="3 4">
    <name type="scientific">Rhodotorula mucilaginosa</name>
    <name type="common">Yeast</name>
    <name type="synonym">Rhodotorula rubra</name>
    <dbReference type="NCBI Taxonomy" id="5537"/>
    <lineage>
        <taxon>Eukaryota</taxon>
        <taxon>Fungi</taxon>
        <taxon>Dikarya</taxon>
        <taxon>Basidiomycota</taxon>
        <taxon>Pucciniomycotina</taxon>
        <taxon>Microbotryomycetes</taxon>
        <taxon>Sporidiobolales</taxon>
        <taxon>Sporidiobolaceae</taxon>
        <taxon>Rhodotorula</taxon>
    </lineage>
</organism>
<gene>
    <name evidence="3" type="ORF">C6P46_003961</name>
</gene>
<comment type="caution">
    <text evidence="3">The sequence shown here is derived from an EMBL/GenBank/DDBJ whole genome shotgun (WGS) entry which is preliminary data.</text>
</comment>
<evidence type="ECO:0000256" key="1">
    <source>
        <dbReference type="SAM" id="MobiDB-lite"/>
    </source>
</evidence>
<evidence type="ECO:0000313" key="3">
    <source>
        <dbReference type="EMBL" id="KAG0661549.1"/>
    </source>
</evidence>
<dbReference type="Proteomes" id="UP000777482">
    <property type="component" value="Unassembled WGS sequence"/>
</dbReference>
<dbReference type="AlphaFoldDB" id="A0A9P7B6U3"/>
<dbReference type="OrthoDB" id="198652at2759"/>
<feature type="domain" description="LYR motif-containing protein Cup1-like N-terminal" evidence="2">
    <location>
        <begin position="7"/>
        <end position="91"/>
    </location>
</feature>
<dbReference type="EMBL" id="PUHQ01000034">
    <property type="protein sequence ID" value="KAG0661549.1"/>
    <property type="molecule type" value="Genomic_DNA"/>
</dbReference>
<name>A0A9P7B6U3_RHOMI</name>
<accession>A0A9P7B6U3</accession>
<reference evidence="3 4" key="1">
    <citation type="submission" date="2020-11" db="EMBL/GenBank/DDBJ databases">
        <title>Kefir isolates.</title>
        <authorList>
            <person name="Marcisauskas S."/>
            <person name="Kim Y."/>
            <person name="Blasche S."/>
        </authorList>
    </citation>
    <scope>NUCLEOTIDE SEQUENCE [LARGE SCALE GENOMIC DNA]</scope>
    <source>
        <strain evidence="3 4">KR</strain>
    </source>
</reference>
<evidence type="ECO:0000313" key="4">
    <source>
        <dbReference type="Proteomes" id="UP000777482"/>
    </source>
</evidence>
<protein>
    <recommendedName>
        <fullName evidence="2">LYR motif-containing protein Cup1-like N-terminal domain-containing protein</fullName>
    </recommendedName>
</protein>
<keyword evidence="4" id="KW-1185">Reference proteome</keyword>